<feature type="region of interest" description="Disordered" evidence="1">
    <location>
        <begin position="72"/>
        <end position="235"/>
    </location>
</feature>
<feature type="compositionally biased region" description="Pro residues" evidence="1">
    <location>
        <begin position="102"/>
        <end position="112"/>
    </location>
</feature>
<feature type="compositionally biased region" description="Pro residues" evidence="1">
    <location>
        <begin position="129"/>
        <end position="178"/>
    </location>
</feature>
<sequence length="235" mass="25939">MDPIIDAIVLAFANHDFEWYTREVDNLQNHFETQVAKTGCMWNIRDDIPEDIQYLPPEDVVVDLNDPMFDNLTDENVLGHQPVNLPLPGQPQPWAPGQGHGPPQPQLRPPGQPQGQPQPLGQPQGQARPPGPPQGQPQALPRPPGQPQPLPRPSGQPQPLPRPPGQPPRQPQPVPRPQAPEIQPQAQAQPQFRHSNRQRIPTAAKLTYLKQLGNEDDAQVESEGNESDGDYQPGA</sequence>
<evidence type="ECO:0000313" key="3">
    <source>
        <dbReference type="Proteomes" id="UP000694251"/>
    </source>
</evidence>
<evidence type="ECO:0000313" key="2">
    <source>
        <dbReference type="EMBL" id="KAG7554683.1"/>
    </source>
</evidence>
<organism evidence="2 3">
    <name type="scientific">Arabidopsis suecica</name>
    <name type="common">Swedish thale-cress</name>
    <name type="synonym">Cardaminopsis suecica</name>
    <dbReference type="NCBI Taxonomy" id="45249"/>
    <lineage>
        <taxon>Eukaryota</taxon>
        <taxon>Viridiplantae</taxon>
        <taxon>Streptophyta</taxon>
        <taxon>Embryophyta</taxon>
        <taxon>Tracheophyta</taxon>
        <taxon>Spermatophyta</taxon>
        <taxon>Magnoliopsida</taxon>
        <taxon>eudicotyledons</taxon>
        <taxon>Gunneridae</taxon>
        <taxon>Pentapetalae</taxon>
        <taxon>rosids</taxon>
        <taxon>malvids</taxon>
        <taxon>Brassicales</taxon>
        <taxon>Brassicaceae</taxon>
        <taxon>Camelineae</taxon>
        <taxon>Arabidopsis</taxon>
    </lineage>
</organism>
<feature type="compositionally biased region" description="Low complexity" evidence="1">
    <location>
        <begin position="113"/>
        <end position="128"/>
    </location>
</feature>
<dbReference type="AlphaFoldDB" id="A0A8T1Z8L8"/>
<dbReference type="Proteomes" id="UP000694251">
    <property type="component" value="Chromosome 11"/>
</dbReference>
<proteinExistence type="predicted"/>
<reference evidence="2 3" key="1">
    <citation type="submission" date="2020-12" db="EMBL/GenBank/DDBJ databases">
        <title>Concerted genomic and epigenomic changes stabilize Arabidopsis allopolyploids.</title>
        <authorList>
            <person name="Chen Z."/>
        </authorList>
    </citation>
    <scope>NUCLEOTIDE SEQUENCE [LARGE SCALE GENOMIC DNA]</scope>
    <source>
        <strain evidence="2">As9502</strain>
        <tissue evidence="2">Leaf</tissue>
    </source>
</reference>
<protein>
    <submittedName>
        <fullName evidence="2">Uncharacterized protein</fullName>
    </submittedName>
</protein>
<gene>
    <name evidence="2" type="ORF">ISN44_As11g009000</name>
</gene>
<keyword evidence="3" id="KW-1185">Reference proteome</keyword>
<name>A0A8T1Z8L8_ARASU</name>
<accession>A0A8T1Z8L8</accession>
<feature type="compositionally biased region" description="Acidic residues" evidence="1">
    <location>
        <begin position="214"/>
        <end position="229"/>
    </location>
</feature>
<comment type="caution">
    <text evidence="2">The sequence shown here is derived from an EMBL/GenBank/DDBJ whole genome shotgun (WGS) entry which is preliminary data.</text>
</comment>
<evidence type="ECO:0000256" key="1">
    <source>
        <dbReference type="SAM" id="MobiDB-lite"/>
    </source>
</evidence>
<dbReference type="EMBL" id="JAEFBJ010000011">
    <property type="protein sequence ID" value="KAG7554683.1"/>
    <property type="molecule type" value="Genomic_DNA"/>
</dbReference>
<feature type="compositionally biased region" description="Low complexity" evidence="1">
    <location>
        <begin position="179"/>
        <end position="191"/>
    </location>
</feature>